<dbReference type="InterPro" id="IPR013196">
    <property type="entry name" value="HTH_11"/>
</dbReference>
<dbReference type="Pfam" id="PF08279">
    <property type="entry name" value="HTH_11"/>
    <property type="match status" value="1"/>
</dbReference>
<dbReference type="PANTHER" id="PTHR34580">
    <property type="match status" value="1"/>
</dbReference>
<dbReference type="PROSITE" id="PS51000">
    <property type="entry name" value="HTH_DEOR_2"/>
    <property type="match status" value="1"/>
</dbReference>
<feature type="domain" description="HTH deoR-type" evidence="3">
    <location>
        <begin position="6"/>
        <end position="61"/>
    </location>
</feature>
<dbReference type="Proteomes" id="UP000247973">
    <property type="component" value="Unassembled WGS sequence"/>
</dbReference>
<dbReference type="GO" id="GO:0003700">
    <property type="term" value="F:DNA-binding transcription factor activity"/>
    <property type="evidence" value="ECO:0007669"/>
    <property type="project" value="InterPro"/>
</dbReference>
<sequence length="240" mass="27480">MQDTSRLSRLTAILILLQSRQIITAKFIADKFGISTRTVYRDIKALEESGVPILTEEGKGYSLMQGYAIPPVMFTETEANALITAEQIVKTNKDQSFVKNYIEAITKIKAVLKHNTKNKAELLSERIQIRNNSEGKTTSDYLSLLQLAITNVQLVHISYTSEVDDTTKRIIEPLALYSTQENWILIAYCRLRKENRAFRLDRIQELEILPENFEPHNFSFQGYFEECKAKHRATLDTGLS</sequence>
<dbReference type="AlphaFoldDB" id="A0A2V3PM92"/>
<keyword evidence="5" id="KW-1185">Reference proteome</keyword>
<evidence type="ECO:0000313" key="4">
    <source>
        <dbReference type="EMBL" id="PXV63043.1"/>
    </source>
</evidence>
<dbReference type="PROSITE" id="PS52050">
    <property type="entry name" value="WYL"/>
    <property type="match status" value="1"/>
</dbReference>
<dbReference type="RefSeq" id="WP_110311187.1">
    <property type="nucleotide sequence ID" value="NZ_QICL01000016.1"/>
</dbReference>
<comment type="caution">
    <text evidence="4">The sequence shown here is derived from an EMBL/GenBank/DDBJ whole genome shotgun (WGS) entry which is preliminary data.</text>
</comment>
<dbReference type="OrthoDB" id="9815009at2"/>
<dbReference type="InterPro" id="IPR036390">
    <property type="entry name" value="WH_DNA-bd_sf"/>
</dbReference>
<protein>
    <submittedName>
        <fullName evidence="4">HTH domain-containing protein</fullName>
    </submittedName>
</protein>
<organism evidence="4 5">
    <name type="scientific">Dysgonomonas alginatilytica</name>
    <dbReference type="NCBI Taxonomy" id="1605892"/>
    <lineage>
        <taxon>Bacteria</taxon>
        <taxon>Pseudomonadati</taxon>
        <taxon>Bacteroidota</taxon>
        <taxon>Bacteroidia</taxon>
        <taxon>Bacteroidales</taxon>
        <taxon>Dysgonomonadaceae</taxon>
        <taxon>Dysgonomonas</taxon>
    </lineage>
</organism>
<evidence type="ECO:0000256" key="2">
    <source>
        <dbReference type="ARBA" id="ARBA00023163"/>
    </source>
</evidence>
<evidence type="ECO:0000259" key="3">
    <source>
        <dbReference type="PROSITE" id="PS51000"/>
    </source>
</evidence>
<gene>
    <name evidence="4" type="ORF">CLV62_11684</name>
</gene>
<dbReference type="SUPFAM" id="SSF46785">
    <property type="entry name" value="Winged helix' DNA-binding domain"/>
    <property type="match status" value="1"/>
</dbReference>
<dbReference type="Pfam" id="PF13280">
    <property type="entry name" value="WYL"/>
    <property type="match status" value="1"/>
</dbReference>
<proteinExistence type="predicted"/>
<reference evidence="4 5" key="1">
    <citation type="submission" date="2018-03" db="EMBL/GenBank/DDBJ databases">
        <title>Genomic Encyclopedia of Archaeal and Bacterial Type Strains, Phase II (KMG-II): from individual species to whole genera.</title>
        <authorList>
            <person name="Goeker M."/>
        </authorList>
    </citation>
    <scope>NUCLEOTIDE SEQUENCE [LARGE SCALE GENOMIC DNA]</scope>
    <source>
        <strain evidence="4 5">DSM 100214</strain>
    </source>
</reference>
<dbReference type="InterPro" id="IPR051534">
    <property type="entry name" value="CBASS_pafABC_assoc_protein"/>
</dbReference>
<dbReference type="EMBL" id="QICL01000016">
    <property type="protein sequence ID" value="PXV63043.1"/>
    <property type="molecule type" value="Genomic_DNA"/>
</dbReference>
<dbReference type="InterPro" id="IPR026881">
    <property type="entry name" value="WYL_dom"/>
</dbReference>
<evidence type="ECO:0000256" key="1">
    <source>
        <dbReference type="ARBA" id="ARBA00023015"/>
    </source>
</evidence>
<dbReference type="InterPro" id="IPR036388">
    <property type="entry name" value="WH-like_DNA-bd_sf"/>
</dbReference>
<dbReference type="InterPro" id="IPR001034">
    <property type="entry name" value="DeoR_HTH"/>
</dbReference>
<dbReference type="Gene3D" id="1.10.10.10">
    <property type="entry name" value="Winged helix-like DNA-binding domain superfamily/Winged helix DNA-binding domain"/>
    <property type="match status" value="1"/>
</dbReference>
<keyword evidence="1" id="KW-0805">Transcription regulation</keyword>
<keyword evidence="2" id="KW-0804">Transcription</keyword>
<dbReference type="PANTHER" id="PTHR34580:SF1">
    <property type="entry name" value="PROTEIN PAFC"/>
    <property type="match status" value="1"/>
</dbReference>
<evidence type="ECO:0000313" key="5">
    <source>
        <dbReference type="Proteomes" id="UP000247973"/>
    </source>
</evidence>
<accession>A0A2V3PM92</accession>
<name>A0A2V3PM92_9BACT</name>